<dbReference type="SMART" id="SM00507">
    <property type="entry name" value="HNHc"/>
    <property type="match status" value="1"/>
</dbReference>
<proteinExistence type="predicted"/>
<evidence type="ECO:0000313" key="2">
    <source>
        <dbReference type="EMBL" id="DAF54637.1"/>
    </source>
</evidence>
<protein>
    <submittedName>
        <fullName evidence="2">NinG recombination protein</fullName>
    </submittedName>
</protein>
<dbReference type="InterPro" id="IPR052892">
    <property type="entry name" value="NA-targeting_endonuclease"/>
</dbReference>
<organism evidence="2">
    <name type="scientific">Siphoviridae sp. ctqPo10</name>
    <dbReference type="NCBI Taxonomy" id="2827948"/>
    <lineage>
        <taxon>Viruses</taxon>
        <taxon>Duplodnaviria</taxon>
        <taxon>Heunggongvirae</taxon>
        <taxon>Uroviricota</taxon>
        <taxon>Caudoviricetes</taxon>
    </lineage>
</organism>
<dbReference type="GO" id="GO:0008270">
    <property type="term" value="F:zinc ion binding"/>
    <property type="evidence" value="ECO:0007669"/>
    <property type="project" value="InterPro"/>
</dbReference>
<accession>A0A8S5SUB7</accession>
<dbReference type="GO" id="GO:0003676">
    <property type="term" value="F:nucleic acid binding"/>
    <property type="evidence" value="ECO:0007669"/>
    <property type="project" value="InterPro"/>
</dbReference>
<dbReference type="NCBIfam" id="NF040563">
    <property type="entry name" value="guided_IscB"/>
    <property type="match status" value="1"/>
</dbReference>
<dbReference type="CDD" id="cd00085">
    <property type="entry name" value="HNHc"/>
    <property type="match status" value="1"/>
</dbReference>
<reference evidence="2" key="1">
    <citation type="journal article" date="2021" name="Proc. Natl. Acad. Sci. U.S.A.">
        <title>A Catalog of Tens of Thousands of Viruses from Human Metagenomes Reveals Hidden Associations with Chronic Diseases.</title>
        <authorList>
            <person name="Tisza M.J."/>
            <person name="Buck C.B."/>
        </authorList>
    </citation>
    <scope>NUCLEOTIDE SEQUENCE</scope>
    <source>
        <strain evidence="2">CtqPo10</strain>
    </source>
</reference>
<dbReference type="GO" id="GO:0004519">
    <property type="term" value="F:endonuclease activity"/>
    <property type="evidence" value="ECO:0007669"/>
    <property type="project" value="InterPro"/>
</dbReference>
<dbReference type="InterPro" id="IPR025938">
    <property type="entry name" value="RRXRR_dom"/>
</dbReference>
<evidence type="ECO:0000259" key="1">
    <source>
        <dbReference type="SMART" id="SM00507"/>
    </source>
</evidence>
<dbReference type="Pfam" id="PF14239">
    <property type="entry name" value="RRXRR"/>
    <property type="match status" value="1"/>
</dbReference>
<dbReference type="InterPro" id="IPR047693">
    <property type="entry name" value="RNA-guided_IscB-like"/>
</dbReference>
<name>A0A8S5SUB7_9CAUD</name>
<dbReference type="Pfam" id="PF01844">
    <property type="entry name" value="HNH"/>
    <property type="match status" value="1"/>
</dbReference>
<dbReference type="PANTHER" id="PTHR33877">
    <property type="entry name" value="SLL1193 PROTEIN"/>
    <property type="match status" value="1"/>
</dbReference>
<dbReference type="EMBL" id="BK032682">
    <property type="protein sequence ID" value="DAF54637.1"/>
    <property type="molecule type" value="Genomic_DNA"/>
</dbReference>
<dbReference type="InterPro" id="IPR002711">
    <property type="entry name" value="HNH"/>
</dbReference>
<dbReference type="PANTHER" id="PTHR33877:SF2">
    <property type="entry name" value="OS07G0170200 PROTEIN"/>
    <property type="match status" value="1"/>
</dbReference>
<feature type="domain" description="HNH nuclease" evidence="1">
    <location>
        <begin position="194"/>
        <end position="245"/>
    </location>
</feature>
<dbReference type="Gene3D" id="1.10.30.50">
    <property type="match status" value="1"/>
</dbReference>
<sequence>MENKIEYCFVIDKNNKPLAPTKINKGWYLIRKGRAKLKSKYPMVIQLEKEVKSDEDDESHMVCGIDDGSTHVGLAIVQKCLTKNKVVFKGTIEQRQDVKHLMDVRRGYRRYHRYHKRYRQARFNNRSSSKRTCRLAPSIKQKKDAILRVLYQLNSWIDIQEYYLEDVCIDIRAMTDDYKPYRWQYQKSNRLDENLRKATILRDGCRCQECGKSNCILEVHHIRARRYGGANTIGNLITLCKKCHDKTESREKDFEERYFNMIKSKPKRFDYAMHVMQGKTYLREKISELGILHLTNGGETANKRIEWNIVKSHSNDAICIADGIPDTCDIKEWIIKPMRRKSKAKTDNVLGIKHRDLVSYTYKSGETHTGYVTALYPEQLALNFQSKTKHCKKVNARKCRLLWKFNKIYWLEQCV</sequence>
<dbReference type="InterPro" id="IPR003615">
    <property type="entry name" value="HNH_nuc"/>
</dbReference>